<dbReference type="PROSITE" id="PS00894">
    <property type="entry name" value="HTH_DEOR_1"/>
    <property type="match status" value="1"/>
</dbReference>
<evidence type="ECO:0000313" key="5">
    <source>
        <dbReference type="EMBL" id="SFP53917.1"/>
    </source>
</evidence>
<name>A0A1I5R6D1_9BACI</name>
<dbReference type="Gene3D" id="1.10.10.10">
    <property type="entry name" value="Winged helix-like DNA-binding domain superfamily/Winged helix DNA-binding domain"/>
    <property type="match status" value="1"/>
</dbReference>
<dbReference type="STRING" id="1884432.SAMN05518683_106169"/>
<accession>A0A1I5R6D1</accession>
<dbReference type="SMART" id="SM01134">
    <property type="entry name" value="DeoRC"/>
    <property type="match status" value="1"/>
</dbReference>
<reference evidence="6" key="1">
    <citation type="submission" date="2016-10" db="EMBL/GenBank/DDBJ databases">
        <authorList>
            <person name="Varghese N."/>
            <person name="Submissions S."/>
        </authorList>
    </citation>
    <scope>NUCLEOTIDE SEQUENCE [LARGE SCALE GENOMIC DNA]</scope>
    <source>
        <strain evidence="6">S7</strain>
    </source>
</reference>
<keyword evidence="3" id="KW-0804">Transcription</keyword>
<dbReference type="InterPro" id="IPR018356">
    <property type="entry name" value="Tscrpt_reg_HTH_DeoR_CS"/>
</dbReference>
<dbReference type="EMBL" id="FOXD01000006">
    <property type="protein sequence ID" value="SFP53917.1"/>
    <property type="molecule type" value="Genomic_DNA"/>
</dbReference>
<dbReference type="PANTHER" id="PTHR30363">
    <property type="entry name" value="HTH-TYPE TRANSCRIPTIONAL REGULATOR SRLR-RELATED"/>
    <property type="match status" value="1"/>
</dbReference>
<keyword evidence="6" id="KW-1185">Reference proteome</keyword>
<evidence type="ECO:0000256" key="3">
    <source>
        <dbReference type="ARBA" id="ARBA00023163"/>
    </source>
</evidence>
<dbReference type="Pfam" id="PF08220">
    <property type="entry name" value="HTH_DeoR"/>
    <property type="match status" value="1"/>
</dbReference>
<keyword evidence="2" id="KW-0238">DNA-binding</keyword>
<dbReference type="Gene3D" id="3.40.50.1360">
    <property type="match status" value="1"/>
</dbReference>
<dbReference type="InterPro" id="IPR050313">
    <property type="entry name" value="Carb_Metab_HTH_regulators"/>
</dbReference>
<gene>
    <name evidence="5" type="ORF">SAMN05518683_106169</name>
</gene>
<organism evidence="5 6">
    <name type="scientific">Salibacterium halotolerans</name>
    <dbReference type="NCBI Taxonomy" id="1884432"/>
    <lineage>
        <taxon>Bacteria</taxon>
        <taxon>Bacillati</taxon>
        <taxon>Bacillota</taxon>
        <taxon>Bacilli</taxon>
        <taxon>Bacillales</taxon>
        <taxon>Bacillaceae</taxon>
    </lineage>
</organism>
<dbReference type="RefSeq" id="WP_093336403.1">
    <property type="nucleotide sequence ID" value="NZ_FOXD01000006.1"/>
</dbReference>
<dbReference type="PRINTS" id="PR00037">
    <property type="entry name" value="HTHLACR"/>
</dbReference>
<dbReference type="InterPro" id="IPR037171">
    <property type="entry name" value="NagB/RpiA_transferase-like"/>
</dbReference>
<dbReference type="InterPro" id="IPR036388">
    <property type="entry name" value="WH-like_DNA-bd_sf"/>
</dbReference>
<dbReference type="AlphaFoldDB" id="A0A1I5R6D1"/>
<dbReference type="SUPFAM" id="SSF46785">
    <property type="entry name" value="Winged helix' DNA-binding domain"/>
    <property type="match status" value="1"/>
</dbReference>
<evidence type="ECO:0000313" key="6">
    <source>
        <dbReference type="Proteomes" id="UP000198892"/>
    </source>
</evidence>
<dbReference type="Pfam" id="PF00455">
    <property type="entry name" value="DeoRC"/>
    <property type="match status" value="1"/>
</dbReference>
<dbReference type="InterPro" id="IPR001034">
    <property type="entry name" value="DeoR_HTH"/>
</dbReference>
<dbReference type="InterPro" id="IPR014036">
    <property type="entry name" value="DeoR-like_C"/>
</dbReference>
<dbReference type="SUPFAM" id="SSF100950">
    <property type="entry name" value="NagB/RpiA/CoA transferase-like"/>
    <property type="match status" value="1"/>
</dbReference>
<protein>
    <submittedName>
        <fullName evidence="5">DeoR family transcriptional regulator, fructose operon transcriptional repressor</fullName>
    </submittedName>
</protein>
<evidence type="ECO:0000256" key="1">
    <source>
        <dbReference type="ARBA" id="ARBA00023015"/>
    </source>
</evidence>
<dbReference type="Proteomes" id="UP000198892">
    <property type="component" value="Unassembled WGS sequence"/>
</dbReference>
<feature type="domain" description="HTH deoR-type" evidence="4">
    <location>
        <begin position="3"/>
        <end position="58"/>
    </location>
</feature>
<dbReference type="GO" id="GO:0003700">
    <property type="term" value="F:DNA-binding transcription factor activity"/>
    <property type="evidence" value="ECO:0007669"/>
    <property type="project" value="InterPro"/>
</dbReference>
<dbReference type="InterPro" id="IPR036390">
    <property type="entry name" value="WH_DNA-bd_sf"/>
</dbReference>
<dbReference type="PROSITE" id="PS51000">
    <property type="entry name" value="HTH_DEOR_2"/>
    <property type="match status" value="1"/>
</dbReference>
<dbReference type="PANTHER" id="PTHR30363:SF56">
    <property type="entry name" value="TRANSCRIPTIONAL REGULATOR, DEOR FAMILY"/>
    <property type="match status" value="1"/>
</dbReference>
<dbReference type="SMART" id="SM00420">
    <property type="entry name" value="HTH_DEOR"/>
    <property type="match status" value="1"/>
</dbReference>
<evidence type="ECO:0000256" key="2">
    <source>
        <dbReference type="ARBA" id="ARBA00023125"/>
    </source>
</evidence>
<evidence type="ECO:0000259" key="4">
    <source>
        <dbReference type="PROSITE" id="PS51000"/>
    </source>
</evidence>
<dbReference type="GO" id="GO:0003677">
    <property type="term" value="F:DNA binding"/>
    <property type="evidence" value="ECO:0007669"/>
    <property type="project" value="UniProtKB-KW"/>
</dbReference>
<keyword evidence="1" id="KW-0805">Transcription regulation</keyword>
<proteinExistence type="predicted"/>
<dbReference type="OrthoDB" id="9797223at2"/>
<sequence length="251" mass="27541">MLHVERKEQILNVLQSRETVSVQELVSTVGASESTIRRDLTELESEHYIKRLHGGASLLKRKLEEPSIAEKQSTNQKDKKALAAEAASVVKERDCIFLDAGTTTVEMIPHLTGKEIIVVTNGIPHVPLLLERGIQTYVTGGKAKPGTSALTGEKAVMSMHEFRFDTCFLGMNGVDAVHGYTTPDPEEAFVKKTALSLSSKSWVLADPSKMGETSFASVAQLEKAAVLTSDSMDEKYLDQLQQRTEVKVVKL</sequence>